<sequence length="63" mass="7002">MFRQLLLMAILATLVAAVDWHYLLASGGHDPRNELNIVNVWTPACNHIKGTAEVRSTNIVMQS</sequence>
<keyword evidence="3" id="KW-1185">Reference proteome</keyword>
<keyword evidence="1" id="KW-0732">Signal</keyword>
<organism evidence="2 3">
    <name type="scientific">Ceraceosorus bombacis</name>
    <dbReference type="NCBI Taxonomy" id="401625"/>
    <lineage>
        <taxon>Eukaryota</taxon>
        <taxon>Fungi</taxon>
        <taxon>Dikarya</taxon>
        <taxon>Basidiomycota</taxon>
        <taxon>Ustilaginomycotina</taxon>
        <taxon>Exobasidiomycetes</taxon>
        <taxon>Ceraceosorales</taxon>
        <taxon>Ceraceosoraceae</taxon>
        <taxon>Ceraceosorus</taxon>
    </lineage>
</organism>
<dbReference type="EMBL" id="CCYA01000118">
    <property type="protein sequence ID" value="CEH12031.1"/>
    <property type="molecule type" value="Genomic_DNA"/>
</dbReference>
<reference evidence="2 3" key="1">
    <citation type="submission" date="2014-09" db="EMBL/GenBank/DDBJ databases">
        <authorList>
            <person name="Magalhaes I.L.F."/>
            <person name="Oliveira U."/>
            <person name="Santos F.R."/>
            <person name="Vidigal T.H.D.A."/>
            <person name="Brescovit A.D."/>
            <person name="Santos A.J."/>
        </authorList>
    </citation>
    <scope>NUCLEOTIDE SEQUENCE [LARGE SCALE GENOMIC DNA]</scope>
</reference>
<protein>
    <submittedName>
        <fullName evidence="2">Uncharacterized protein</fullName>
    </submittedName>
</protein>
<dbReference type="OrthoDB" id="10310566at2759"/>
<dbReference type="Proteomes" id="UP000054845">
    <property type="component" value="Unassembled WGS sequence"/>
</dbReference>
<accession>A0A0P1BA32</accession>
<evidence type="ECO:0000313" key="2">
    <source>
        <dbReference type="EMBL" id="CEH12031.1"/>
    </source>
</evidence>
<feature type="signal peptide" evidence="1">
    <location>
        <begin position="1"/>
        <end position="17"/>
    </location>
</feature>
<evidence type="ECO:0000256" key="1">
    <source>
        <dbReference type="SAM" id="SignalP"/>
    </source>
</evidence>
<feature type="chain" id="PRO_5006059312" evidence="1">
    <location>
        <begin position="18"/>
        <end position="63"/>
    </location>
</feature>
<evidence type="ECO:0000313" key="3">
    <source>
        <dbReference type="Proteomes" id="UP000054845"/>
    </source>
</evidence>
<dbReference type="AlphaFoldDB" id="A0A0P1BA32"/>
<name>A0A0P1BA32_9BASI</name>
<proteinExistence type="predicted"/>